<dbReference type="Pfam" id="PF00550">
    <property type="entry name" value="PP-binding"/>
    <property type="match status" value="1"/>
</dbReference>
<dbReference type="InterPro" id="IPR036736">
    <property type="entry name" value="ACP-like_sf"/>
</dbReference>
<sequence>MLHRDEIIKRLQIYVEQQVLDGRSHGVDEDTPLLEWGIINSMEMVRLLAFLREQFQVDIPPDKMVAAHFANLASIADLVLKTASEQRV</sequence>
<dbReference type="EMBL" id="AP019376">
    <property type="protein sequence ID" value="BBH88072.1"/>
    <property type="molecule type" value="Genomic_DNA"/>
</dbReference>
<dbReference type="Gene3D" id="1.10.1200.10">
    <property type="entry name" value="ACP-like"/>
    <property type="match status" value="1"/>
</dbReference>
<gene>
    <name evidence="2" type="ORF">KTC_28230</name>
</gene>
<protein>
    <recommendedName>
        <fullName evidence="1">Carrier domain-containing protein</fullName>
    </recommendedName>
</protein>
<dbReference type="SUPFAM" id="SSF47336">
    <property type="entry name" value="ACP-like"/>
    <property type="match status" value="1"/>
</dbReference>
<dbReference type="AlphaFoldDB" id="A0A455SMD4"/>
<evidence type="ECO:0000313" key="2">
    <source>
        <dbReference type="EMBL" id="BBH88072.1"/>
    </source>
</evidence>
<organism evidence="2">
    <name type="scientific">Thermosporothrix sp. COM3</name>
    <dbReference type="NCBI Taxonomy" id="2490863"/>
    <lineage>
        <taxon>Bacteria</taxon>
        <taxon>Bacillati</taxon>
        <taxon>Chloroflexota</taxon>
        <taxon>Ktedonobacteria</taxon>
        <taxon>Ktedonobacterales</taxon>
        <taxon>Thermosporotrichaceae</taxon>
        <taxon>Thermosporothrix</taxon>
    </lineage>
</organism>
<name>A0A455SMD4_9CHLR</name>
<feature type="domain" description="Carrier" evidence="1">
    <location>
        <begin position="4"/>
        <end position="86"/>
    </location>
</feature>
<proteinExistence type="predicted"/>
<dbReference type="InterPro" id="IPR009081">
    <property type="entry name" value="PP-bd_ACP"/>
</dbReference>
<accession>A0A455SMD4</accession>
<dbReference type="PROSITE" id="PS50075">
    <property type="entry name" value="CARRIER"/>
    <property type="match status" value="1"/>
</dbReference>
<evidence type="ECO:0000259" key="1">
    <source>
        <dbReference type="PROSITE" id="PS50075"/>
    </source>
</evidence>
<reference evidence="2" key="1">
    <citation type="submission" date="2018-12" db="EMBL/GenBank/DDBJ databases">
        <title>Novel natural products biosynthetic potential of the class Ktedonobacteria.</title>
        <authorList>
            <person name="Zheng Y."/>
            <person name="Saitou A."/>
            <person name="Wang C.M."/>
            <person name="Toyoda A."/>
            <person name="Minakuchi Y."/>
            <person name="Sekiguchi Y."/>
            <person name="Ueda K."/>
            <person name="Takano H."/>
            <person name="Sakai Y."/>
            <person name="Yokota A."/>
            <person name="Yabe S."/>
        </authorList>
    </citation>
    <scope>NUCLEOTIDE SEQUENCE</scope>
    <source>
        <strain evidence="2">COM3</strain>
    </source>
</reference>